<reference evidence="9" key="1">
    <citation type="journal article" date="2023" name="Mol. Phylogenet. Evol.">
        <title>Genome-scale phylogeny and comparative genomics of the fungal order Sordariales.</title>
        <authorList>
            <person name="Hensen N."/>
            <person name="Bonometti L."/>
            <person name="Westerberg I."/>
            <person name="Brannstrom I.O."/>
            <person name="Guillou S."/>
            <person name="Cros-Aarteil S."/>
            <person name="Calhoun S."/>
            <person name="Haridas S."/>
            <person name="Kuo A."/>
            <person name="Mondo S."/>
            <person name="Pangilinan J."/>
            <person name="Riley R."/>
            <person name="LaButti K."/>
            <person name="Andreopoulos B."/>
            <person name="Lipzen A."/>
            <person name="Chen C."/>
            <person name="Yan M."/>
            <person name="Daum C."/>
            <person name="Ng V."/>
            <person name="Clum A."/>
            <person name="Steindorff A."/>
            <person name="Ohm R.A."/>
            <person name="Martin F."/>
            <person name="Silar P."/>
            <person name="Natvig D.O."/>
            <person name="Lalanne C."/>
            <person name="Gautier V."/>
            <person name="Ament-Velasquez S.L."/>
            <person name="Kruys A."/>
            <person name="Hutchinson M.I."/>
            <person name="Powell A.J."/>
            <person name="Barry K."/>
            <person name="Miller A.N."/>
            <person name="Grigoriev I.V."/>
            <person name="Debuchy R."/>
            <person name="Gladieux P."/>
            <person name="Hiltunen Thoren M."/>
            <person name="Johannesson H."/>
        </authorList>
    </citation>
    <scope>NUCLEOTIDE SEQUENCE</scope>
    <source>
        <strain evidence="9">CBS 955.72</strain>
    </source>
</reference>
<accession>A0AAJ0MJ23</accession>
<feature type="transmembrane region" description="Helical" evidence="7">
    <location>
        <begin position="157"/>
        <end position="185"/>
    </location>
</feature>
<proteinExistence type="inferred from homology"/>
<feature type="transmembrane region" description="Helical" evidence="7">
    <location>
        <begin position="238"/>
        <end position="259"/>
    </location>
</feature>
<feature type="region of interest" description="Disordered" evidence="6">
    <location>
        <begin position="336"/>
        <end position="408"/>
    </location>
</feature>
<dbReference type="Proteomes" id="UP001275084">
    <property type="component" value="Unassembled WGS sequence"/>
</dbReference>
<gene>
    <name evidence="9" type="ORF">B0T25DRAFT_594764</name>
</gene>
<keyword evidence="3 7" id="KW-1133">Transmembrane helix</keyword>
<dbReference type="PANTHER" id="PTHR33048">
    <property type="entry name" value="PTH11-LIKE INTEGRAL MEMBRANE PROTEIN (AFU_ORTHOLOGUE AFUA_5G11245)"/>
    <property type="match status" value="1"/>
</dbReference>
<feature type="transmembrane region" description="Helical" evidence="7">
    <location>
        <begin position="205"/>
        <end position="226"/>
    </location>
</feature>
<feature type="transmembrane region" description="Helical" evidence="7">
    <location>
        <begin position="46"/>
        <end position="66"/>
    </location>
</feature>
<evidence type="ECO:0000256" key="2">
    <source>
        <dbReference type="ARBA" id="ARBA00022692"/>
    </source>
</evidence>
<feature type="transmembrane region" description="Helical" evidence="7">
    <location>
        <begin position="124"/>
        <end position="145"/>
    </location>
</feature>
<name>A0AAJ0MJ23_9PEZI</name>
<feature type="domain" description="Rhodopsin" evidence="8">
    <location>
        <begin position="63"/>
        <end position="305"/>
    </location>
</feature>
<dbReference type="GO" id="GO:0016020">
    <property type="term" value="C:membrane"/>
    <property type="evidence" value="ECO:0007669"/>
    <property type="project" value="UniProtKB-SubCell"/>
</dbReference>
<keyword evidence="4 7" id="KW-0472">Membrane</keyword>
<evidence type="ECO:0000256" key="3">
    <source>
        <dbReference type="ARBA" id="ARBA00022989"/>
    </source>
</evidence>
<comment type="similarity">
    <text evidence="5">Belongs to the SAT4 family.</text>
</comment>
<protein>
    <recommendedName>
        <fullName evidence="8">Rhodopsin domain-containing protein</fullName>
    </recommendedName>
</protein>
<dbReference type="InterPro" id="IPR052337">
    <property type="entry name" value="SAT4-like"/>
</dbReference>
<evidence type="ECO:0000256" key="5">
    <source>
        <dbReference type="ARBA" id="ARBA00038359"/>
    </source>
</evidence>
<dbReference type="Pfam" id="PF20684">
    <property type="entry name" value="Fung_rhodopsin"/>
    <property type="match status" value="1"/>
</dbReference>
<evidence type="ECO:0000256" key="4">
    <source>
        <dbReference type="ARBA" id="ARBA00023136"/>
    </source>
</evidence>
<reference evidence="9" key="2">
    <citation type="submission" date="2023-06" db="EMBL/GenBank/DDBJ databases">
        <authorList>
            <consortium name="Lawrence Berkeley National Laboratory"/>
            <person name="Haridas S."/>
            <person name="Hensen N."/>
            <person name="Bonometti L."/>
            <person name="Westerberg I."/>
            <person name="Brannstrom I.O."/>
            <person name="Guillou S."/>
            <person name="Cros-Aarteil S."/>
            <person name="Calhoun S."/>
            <person name="Kuo A."/>
            <person name="Mondo S."/>
            <person name="Pangilinan J."/>
            <person name="Riley R."/>
            <person name="Labutti K."/>
            <person name="Andreopoulos B."/>
            <person name="Lipzen A."/>
            <person name="Chen C."/>
            <person name="Yanf M."/>
            <person name="Daum C."/>
            <person name="Ng V."/>
            <person name="Clum A."/>
            <person name="Steindorff A."/>
            <person name="Ohm R."/>
            <person name="Martin F."/>
            <person name="Silar P."/>
            <person name="Natvig D."/>
            <person name="Lalanne C."/>
            <person name="Gautier V."/>
            <person name="Ament-Velasquez S.L."/>
            <person name="Kruys A."/>
            <person name="Hutchinson M.I."/>
            <person name="Powell A.J."/>
            <person name="Barry K."/>
            <person name="Miller A.N."/>
            <person name="Grigoriev I.V."/>
            <person name="Debuchy R."/>
            <person name="Gladieux P."/>
            <person name="Thoren M.H."/>
            <person name="Johannesson H."/>
        </authorList>
    </citation>
    <scope>NUCLEOTIDE SEQUENCE</scope>
    <source>
        <strain evidence="9">CBS 955.72</strain>
    </source>
</reference>
<dbReference type="InterPro" id="IPR049326">
    <property type="entry name" value="Rhodopsin_dom_fungi"/>
</dbReference>
<evidence type="ECO:0000256" key="6">
    <source>
        <dbReference type="SAM" id="MobiDB-lite"/>
    </source>
</evidence>
<evidence type="ECO:0000313" key="9">
    <source>
        <dbReference type="EMBL" id="KAK3362344.1"/>
    </source>
</evidence>
<organism evidence="9 10">
    <name type="scientific">Lasiosphaeria hispida</name>
    <dbReference type="NCBI Taxonomy" id="260671"/>
    <lineage>
        <taxon>Eukaryota</taxon>
        <taxon>Fungi</taxon>
        <taxon>Dikarya</taxon>
        <taxon>Ascomycota</taxon>
        <taxon>Pezizomycotina</taxon>
        <taxon>Sordariomycetes</taxon>
        <taxon>Sordariomycetidae</taxon>
        <taxon>Sordariales</taxon>
        <taxon>Lasiosphaeriaceae</taxon>
        <taxon>Lasiosphaeria</taxon>
    </lineage>
</organism>
<keyword evidence="2 7" id="KW-0812">Transmembrane</keyword>
<evidence type="ECO:0000256" key="1">
    <source>
        <dbReference type="ARBA" id="ARBA00004141"/>
    </source>
</evidence>
<dbReference type="EMBL" id="JAUIQD010000001">
    <property type="protein sequence ID" value="KAK3362344.1"/>
    <property type="molecule type" value="Genomic_DNA"/>
</dbReference>
<dbReference type="AlphaFoldDB" id="A0AAJ0MJ23"/>
<keyword evidence="10" id="KW-1185">Reference proteome</keyword>
<sequence>MPTDTAIDWSTWSNSTITGNETASTNATWVWGPIPTDAGRSLQPDIIVCSILTWLIAVTFVVLRFYTRSRLNHVLGPTDWCILPALLCAAGVSVSSIEQAIRGAGRHSWDLDIYALPALERATWYGILFYTLSLVFTRISILLLYKRIFTHSWVKKAIQVVLVLVIAIGIWLVASVCTACVPLEAFWDWSLFWTTHVYCQPPNLWWGNAALHITSDLVIVTLPLPVLSTLKLPRRQKFALVGVFGLGFFVCIVSIFRLVYLVDMESQQSFDATYTSAKLIFWSTVEVNASIACACIMTLKPLIQKWFPSLLAGSTYMRDHSLRWITPLNSRLSRHSVAAHPNTPSPGHRQHHRGASGLECGSKMMPHAEEGEGDLSDGARKVRDLEAQRSGSVSTVVCDDDSSVGALSAPPKAHLRLSIHVTKSVLVSKFPESPIPGEPFEEKEGGLVGDPALRPSSPGWQSQGSTIDADRDRDWAVDARVGRYAR</sequence>
<evidence type="ECO:0000259" key="8">
    <source>
        <dbReference type="Pfam" id="PF20684"/>
    </source>
</evidence>
<dbReference type="PANTHER" id="PTHR33048:SF47">
    <property type="entry name" value="INTEGRAL MEMBRANE PROTEIN-RELATED"/>
    <property type="match status" value="1"/>
</dbReference>
<feature type="compositionally biased region" description="Basic and acidic residues" evidence="6">
    <location>
        <begin position="377"/>
        <end position="387"/>
    </location>
</feature>
<feature type="region of interest" description="Disordered" evidence="6">
    <location>
        <begin position="432"/>
        <end position="473"/>
    </location>
</feature>
<comment type="subcellular location">
    <subcellularLocation>
        <location evidence="1">Membrane</location>
        <topology evidence="1">Multi-pass membrane protein</topology>
    </subcellularLocation>
</comment>
<comment type="caution">
    <text evidence="9">The sequence shown here is derived from an EMBL/GenBank/DDBJ whole genome shotgun (WGS) entry which is preliminary data.</text>
</comment>
<evidence type="ECO:0000313" key="10">
    <source>
        <dbReference type="Proteomes" id="UP001275084"/>
    </source>
</evidence>
<evidence type="ECO:0000256" key="7">
    <source>
        <dbReference type="SAM" id="Phobius"/>
    </source>
</evidence>